<keyword evidence="1" id="KW-0472">Membrane</keyword>
<gene>
    <name evidence="3" type="ORF">NTJ_12405</name>
</gene>
<name>A0ABN7B5Q2_9HEMI</name>
<feature type="chain" id="PRO_5046296766" evidence="2">
    <location>
        <begin position="26"/>
        <end position="173"/>
    </location>
</feature>
<keyword evidence="2" id="KW-0732">Signal</keyword>
<organism evidence="3 4">
    <name type="scientific">Nesidiocoris tenuis</name>
    <dbReference type="NCBI Taxonomy" id="355587"/>
    <lineage>
        <taxon>Eukaryota</taxon>
        <taxon>Metazoa</taxon>
        <taxon>Ecdysozoa</taxon>
        <taxon>Arthropoda</taxon>
        <taxon>Hexapoda</taxon>
        <taxon>Insecta</taxon>
        <taxon>Pterygota</taxon>
        <taxon>Neoptera</taxon>
        <taxon>Paraneoptera</taxon>
        <taxon>Hemiptera</taxon>
        <taxon>Heteroptera</taxon>
        <taxon>Panheteroptera</taxon>
        <taxon>Cimicomorpha</taxon>
        <taxon>Miridae</taxon>
        <taxon>Dicyphina</taxon>
        <taxon>Nesidiocoris</taxon>
    </lineage>
</organism>
<accession>A0ABN7B5Q2</accession>
<dbReference type="Proteomes" id="UP001307889">
    <property type="component" value="Chromosome 10"/>
</dbReference>
<evidence type="ECO:0000313" key="4">
    <source>
        <dbReference type="Proteomes" id="UP001307889"/>
    </source>
</evidence>
<evidence type="ECO:0000256" key="2">
    <source>
        <dbReference type="SAM" id="SignalP"/>
    </source>
</evidence>
<feature type="signal peptide" evidence="2">
    <location>
        <begin position="1"/>
        <end position="25"/>
    </location>
</feature>
<keyword evidence="4" id="KW-1185">Reference proteome</keyword>
<sequence length="173" mass="18971">MSSVNVYRSCTLIAVVFSVVVLCAGVDYGKFCDHDDDCHDFRLVCSKASNACVCSNFFNWNETYNTCILNATELKEFLALKADGRDMETVEQLNREAVSTFNKLGFAGLLALSLGLLGASCCVIMFCVVDRKSNYAELEETTVTKPRNNQASDTPGPSILPAEMVAEPFDMAF</sequence>
<reference evidence="3 4" key="1">
    <citation type="submission" date="2023-09" db="EMBL/GenBank/DDBJ databases">
        <title>Nesidiocoris tenuis whole genome shotgun sequence.</title>
        <authorList>
            <person name="Shibata T."/>
            <person name="Shimoda M."/>
            <person name="Kobayashi T."/>
            <person name="Uehara T."/>
        </authorList>
    </citation>
    <scope>NUCLEOTIDE SEQUENCE [LARGE SCALE GENOMIC DNA]</scope>
    <source>
        <strain evidence="3 4">Japan</strain>
    </source>
</reference>
<protein>
    <submittedName>
        <fullName evidence="3">Uncharacterized protein</fullName>
    </submittedName>
</protein>
<keyword evidence="1" id="KW-1133">Transmembrane helix</keyword>
<dbReference type="EMBL" id="AP028918">
    <property type="protein sequence ID" value="BES99588.1"/>
    <property type="molecule type" value="Genomic_DNA"/>
</dbReference>
<feature type="transmembrane region" description="Helical" evidence="1">
    <location>
        <begin position="104"/>
        <end position="129"/>
    </location>
</feature>
<keyword evidence="1" id="KW-0812">Transmembrane</keyword>
<evidence type="ECO:0000313" key="3">
    <source>
        <dbReference type="EMBL" id="BES99588.1"/>
    </source>
</evidence>
<evidence type="ECO:0000256" key="1">
    <source>
        <dbReference type="SAM" id="Phobius"/>
    </source>
</evidence>
<proteinExistence type="predicted"/>